<dbReference type="AlphaFoldDB" id="A0A4Y6PW38"/>
<dbReference type="OrthoDB" id="9980975at2"/>
<evidence type="ECO:0000313" key="2">
    <source>
        <dbReference type="EMBL" id="QDG52463.1"/>
    </source>
</evidence>
<organism evidence="2 3">
    <name type="scientific">Persicimonas caeni</name>
    <dbReference type="NCBI Taxonomy" id="2292766"/>
    <lineage>
        <taxon>Bacteria</taxon>
        <taxon>Deltaproteobacteria</taxon>
        <taxon>Bradymonadales</taxon>
        <taxon>Bradymonadaceae</taxon>
        <taxon>Persicimonas</taxon>
    </lineage>
</organism>
<dbReference type="RefSeq" id="WP_141198934.1">
    <property type="nucleotide sequence ID" value="NZ_CP041186.1"/>
</dbReference>
<dbReference type="Proteomes" id="UP000315995">
    <property type="component" value="Chromosome"/>
</dbReference>
<evidence type="ECO:0000256" key="1">
    <source>
        <dbReference type="SAM" id="Phobius"/>
    </source>
</evidence>
<sequence>MAITPRTVLSEPINLLVFAFGVFAVGGLIGVIWSADGGDERSRCPALQAHAQRAADVGAVSHGFEEDNGPPELAEASQADASHRAALDYTCRLDTPAHDWNEAHWLRHLDCMEARGEPTEVILAETSAAIESVGLTPELAVKKADALEAVAGPDEHIAFLEQAVDRLGVVDGQLVHRLARALTWRGHQNDIEQIRHLQLLSRMLMPDSCEVQQTDIWVRYHLAQQMAQGPSPVAWDGVQRAVRHYVDRGCHERLHEGRWETLAEIVGVGVAAEATNGHSGHSSLLREVAGSFEVRQVPTFCREAVPEGTGLRSYCEKRMGDELFLSRR</sequence>
<feature type="transmembrane region" description="Helical" evidence="1">
    <location>
        <begin position="12"/>
        <end position="35"/>
    </location>
</feature>
<accession>A0A4Y6PW38</accession>
<protein>
    <submittedName>
        <fullName evidence="2">Uncharacterized protein</fullName>
    </submittedName>
</protein>
<dbReference type="EMBL" id="CP041186">
    <property type="protein sequence ID" value="QDG52463.1"/>
    <property type="molecule type" value="Genomic_DNA"/>
</dbReference>
<keyword evidence="1" id="KW-1133">Transmembrane helix</keyword>
<accession>A0A5B8Y6W8</accession>
<keyword evidence="1" id="KW-0472">Membrane</keyword>
<evidence type="ECO:0000313" key="3">
    <source>
        <dbReference type="Proteomes" id="UP000315995"/>
    </source>
</evidence>
<name>A0A4Y6PW38_PERCE</name>
<gene>
    <name evidence="2" type="ORF">FIV42_17470</name>
</gene>
<proteinExistence type="predicted"/>
<keyword evidence="1" id="KW-0812">Transmembrane</keyword>
<keyword evidence="3" id="KW-1185">Reference proteome</keyword>
<reference evidence="2 3" key="1">
    <citation type="submission" date="2019-06" db="EMBL/GenBank/DDBJ databases">
        <title>Persicimonas caeni gen. nov., sp. nov., a predatory bacterium isolated from solar saltern.</title>
        <authorList>
            <person name="Wang S."/>
        </authorList>
    </citation>
    <scope>NUCLEOTIDE SEQUENCE [LARGE SCALE GENOMIC DNA]</scope>
    <source>
        <strain evidence="2 3">YN101</strain>
    </source>
</reference>